<reference evidence="1 2" key="1">
    <citation type="submission" date="2023-03" db="EMBL/GenBank/DDBJ databases">
        <title>High recombination rates correlate with genetic variation in Cardiocondyla obscurior ants.</title>
        <authorList>
            <person name="Errbii M."/>
        </authorList>
    </citation>
    <scope>NUCLEOTIDE SEQUENCE [LARGE SCALE GENOMIC DNA]</scope>
    <source>
        <strain evidence="1">Alpha-2009</strain>
        <tissue evidence="1">Whole body</tissue>
    </source>
</reference>
<evidence type="ECO:0000313" key="2">
    <source>
        <dbReference type="Proteomes" id="UP001430953"/>
    </source>
</evidence>
<comment type="caution">
    <text evidence="1">The sequence shown here is derived from an EMBL/GenBank/DDBJ whole genome shotgun (WGS) entry which is preliminary data.</text>
</comment>
<sequence length="148" mass="16771">MVALNGNCLNMYCSLCVWNFNCRVCSLFSTPHFFTSFTVIKRACSRPQFRHGPRLSRETSEANRELDPFRMKRNRTATKPSAYYWSQKKVDGCKNGGHKWNGRYRRKGPLRAVNTILFVATASSLSPGAHRALAGDNFQEKFARGAAT</sequence>
<evidence type="ECO:0000313" key="1">
    <source>
        <dbReference type="EMBL" id="KAL0126779.1"/>
    </source>
</evidence>
<organism evidence="1 2">
    <name type="scientific">Cardiocondyla obscurior</name>
    <dbReference type="NCBI Taxonomy" id="286306"/>
    <lineage>
        <taxon>Eukaryota</taxon>
        <taxon>Metazoa</taxon>
        <taxon>Ecdysozoa</taxon>
        <taxon>Arthropoda</taxon>
        <taxon>Hexapoda</taxon>
        <taxon>Insecta</taxon>
        <taxon>Pterygota</taxon>
        <taxon>Neoptera</taxon>
        <taxon>Endopterygota</taxon>
        <taxon>Hymenoptera</taxon>
        <taxon>Apocrita</taxon>
        <taxon>Aculeata</taxon>
        <taxon>Formicoidea</taxon>
        <taxon>Formicidae</taxon>
        <taxon>Myrmicinae</taxon>
        <taxon>Cardiocondyla</taxon>
    </lineage>
</organism>
<protein>
    <submittedName>
        <fullName evidence="1">Uncharacterized protein</fullName>
    </submittedName>
</protein>
<dbReference type="EMBL" id="JADYXP020000004">
    <property type="protein sequence ID" value="KAL0126779.1"/>
    <property type="molecule type" value="Genomic_DNA"/>
</dbReference>
<dbReference type="AlphaFoldDB" id="A0AAW2GIY9"/>
<dbReference type="Proteomes" id="UP001430953">
    <property type="component" value="Unassembled WGS sequence"/>
</dbReference>
<keyword evidence="2" id="KW-1185">Reference proteome</keyword>
<accession>A0AAW2GIY9</accession>
<proteinExistence type="predicted"/>
<name>A0AAW2GIY9_9HYME</name>
<gene>
    <name evidence="1" type="ORF">PUN28_005262</name>
</gene>